<accession>A0A653BRG6</accession>
<dbReference type="AlphaFoldDB" id="A0A653BRG6"/>
<gene>
    <name evidence="1" type="ORF">CALMAC_LOCUS3177</name>
</gene>
<proteinExistence type="predicted"/>
<organism evidence="1 2">
    <name type="scientific">Callosobruchus maculatus</name>
    <name type="common">Southern cowpea weevil</name>
    <name type="synonym">Pulse bruchid</name>
    <dbReference type="NCBI Taxonomy" id="64391"/>
    <lineage>
        <taxon>Eukaryota</taxon>
        <taxon>Metazoa</taxon>
        <taxon>Ecdysozoa</taxon>
        <taxon>Arthropoda</taxon>
        <taxon>Hexapoda</taxon>
        <taxon>Insecta</taxon>
        <taxon>Pterygota</taxon>
        <taxon>Neoptera</taxon>
        <taxon>Endopterygota</taxon>
        <taxon>Coleoptera</taxon>
        <taxon>Polyphaga</taxon>
        <taxon>Cucujiformia</taxon>
        <taxon>Chrysomeloidea</taxon>
        <taxon>Chrysomelidae</taxon>
        <taxon>Bruchinae</taxon>
        <taxon>Bruchini</taxon>
        <taxon>Callosobruchus</taxon>
    </lineage>
</organism>
<protein>
    <submittedName>
        <fullName evidence="1">Uncharacterized protein</fullName>
    </submittedName>
</protein>
<dbReference type="Proteomes" id="UP000410492">
    <property type="component" value="Unassembled WGS sequence"/>
</dbReference>
<reference evidence="1 2" key="1">
    <citation type="submission" date="2019-01" db="EMBL/GenBank/DDBJ databases">
        <authorList>
            <person name="Sayadi A."/>
        </authorList>
    </citation>
    <scope>NUCLEOTIDE SEQUENCE [LARGE SCALE GENOMIC DNA]</scope>
</reference>
<evidence type="ECO:0000313" key="2">
    <source>
        <dbReference type="Proteomes" id="UP000410492"/>
    </source>
</evidence>
<dbReference type="EMBL" id="CAACVG010004177">
    <property type="protein sequence ID" value="VEN38192.1"/>
    <property type="molecule type" value="Genomic_DNA"/>
</dbReference>
<keyword evidence="2" id="KW-1185">Reference proteome</keyword>
<evidence type="ECO:0000313" key="1">
    <source>
        <dbReference type="EMBL" id="VEN38192.1"/>
    </source>
</evidence>
<sequence>MYACKVSSGYWNMAGSKLFTRCFLLMLCFNDNHSCDFETVLFYVRGFLVSDADLMD</sequence>
<dbReference type="OrthoDB" id="6517071at2759"/>
<name>A0A653BRG6_CALMS</name>